<accession>A0ABP4AZN1</accession>
<feature type="region of interest" description="Disordered" evidence="4">
    <location>
        <begin position="114"/>
        <end position="143"/>
    </location>
</feature>
<dbReference type="HAMAP" id="MF_00984">
    <property type="entry name" value="SSB"/>
    <property type="match status" value="1"/>
</dbReference>
<dbReference type="CDD" id="cd04496">
    <property type="entry name" value="SSB_OBF"/>
    <property type="match status" value="1"/>
</dbReference>
<dbReference type="PROSITE" id="PS50935">
    <property type="entry name" value="SSB"/>
    <property type="match status" value="1"/>
</dbReference>
<reference evidence="6" key="1">
    <citation type="journal article" date="2019" name="Int. J. Syst. Evol. Microbiol.">
        <title>The Global Catalogue of Microorganisms (GCM) 10K type strain sequencing project: providing services to taxonomists for standard genome sequencing and annotation.</title>
        <authorList>
            <consortium name="The Broad Institute Genomics Platform"/>
            <consortium name="The Broad Institute Genome Sequencing Center for Infectious Disease"/>
            <person name="Wu L."/>
            <person name="Ma J."/>
        </authorList>
    </citation>
    <scope>NUCLEOTIDE SEQUENCE [LARGE SCALE GENOMIC DNA]</scope>
    <source>
        <strain evidence="6">JCM 10977</strain>
    </source>
</reference>
<dbReference type="InterPro" id="IPR000424">
    <property type="entry name" value="Primosome_PriB/ssb"/>
</dbReference>
<evidence type="ECO:0000256" key="1">
    <source>
        <dbReference type="ARBA" id="ARBA00023125"/>
    </source>
</evidence>
<comment type="caution">
    <text evidence="5">The sequence shown here is derived from an EMBL/GenBank/DDBJ whole genome shotgun (WGS) entry which is preliminary data.</text>
</comment>
<keyword evidence="6" id="KW-1185">Reference proteome</keyword>
<dbReference type="NCBIfam" id="TIGR00621">
    <property type="entry name" value="ssb"/>
    <property type="match status" value="1"/>
</dbReference>
<dbReference type="Proteomes" id="UP001500542">
    <property type="component" value="Unassembled WGS sequence"/>
</dbReference>
<dbReference type="InterPro" id="IPR012340">
    <property type="entry name" value="NA-bd_OB-fold"/>
</dbReference>
<protein>
    <recommendedName>
        <fullName evidence="2 3">Single-stranded DNA-binding protein</fullName>
        <shortName evidence="2">SSB</shortName>
    </recommendedName>
</protein>
<evidence type="ECO:0000256" key="2">
    <source>
        <dbReference type="HAMAP-Rule" id="MF_00984"/>
    </source>
</evidence>
<dbReference type="InterPro" id="IPR011344">
    <property type="entry name" value="ssDNA-bd"/>
</dbReference>
<dbReference type="Pfam" id="PF00436">
    <property type="entry name" value="SSB"/>
    <property type="match status" value="1"/>
</dbReference>
<organism evidence="5 6">
    <name type="scientific">Kribbella koreensis</name>
    <dbReference type="NCBI Taxonomy" id="57909"/>
    <lineage>
        <taxon>Bacteria</taxon>
        <taxon>Bacillati</taxon>
        <taxon>Actinomycetota</taxon>
        <taxon>Actinomycetes</taxon>
        <taxon>Propionibacteriales</taxon>
        <taxon>Kribbellaceae</taxon>
        <taxon>Kribbella</taxon>
    </lineage>
</organism>
<proteinExistence type="inferred from homology"/>
<name>A0ABP4AZN1_9ACTN</name>
<comment type="subunit">
    <text evidence="2">Homotetramer.</text>
</comment>
<evidence type="ECO:0000313" key="6">
    <source>
        <dbReference type="Proteomes" id="UP001500542"/>
    </source>
</evidence>
<sequence length="143" mass="16092">MSFSETYVAVQGWIGSDIRYREVSEGVPVVTFRLATTPRQFDRGTGGWVDRPTNWFTVECWRALATNVKQSMERGHPVVVSGRFRTNEWQDEEGAPRSKLVLEAFGVGHDLSRGTATFVKTPPRAQLQEPPLLDEEMPEPQAA</sequence>
<comment type="caution">
    <text evidence="2">Lacks conserved residue(s) required for the propagation of feature annotation.</text>
</comment>
<dbReference type="EMBL" id="BAAAHK010000008">
    <property type="protein sequence ID" value="GAA0943726.1"/>
    <property type="molecule type" value="Genomic_DNA"/>
</dbReference>
<gene>
    <name evidence="5" type="ORF">GCM10009554_37250</name>
</gene>
<dbReference type="RefSeq" id="WP_343971190.1">
    <property type="nucleotide sequence ID" value="NZ_BAAAHK010000008.1"/>
</dbReference>
<feature type="compositionally biased region" description="Acidic residues" evidence="4">
    <location>
        <begin position="132"/>
        <end position="143"/>
    </location>
</feature>
<keyword evidence="1 2" id="KW-0238">DNA-binding</keyword>
<evidence type="ECO:0000256" key="4">
    <source>
        <dbReference type="SAM" id="MobiDB-lite"/>
    </source>
</evidence>
<evidence type="ECO:0000256" key="3">
    <source>
        <dbReference type="RuleBase" id="RU000524"/>
    </source>
</evidence>
<dbReference type="Gene3D" id="2.40.50.140">
    <property type="entry name" value="Nucleic acid-binding proteins"/>
    <property type="match status" value="1"/>
</dbReference>
<evidence type="ECO:0000313" key="5">
    <source>
        <dbReference type="EMBL" id="GAA0943726.1"/>
    </source>
</evidence>
<dbReference type="SUPFAM" id="SSF50249">
    <property type="entry name" value="Nucleic acid-binding proteins"/>
    <property type="match status" value="1"/>
</dbReference>